<evidence type="ECO:0000256" key="2">
    <source>
        <dbReference type="ARBA" id="ARBA00022771"/>
    </source>
</evidence>
<dbReference type="GO" id="GO:0016747">
    <property type="term" value="F:acyltransferase activity, transferring groups other than amino-acyl groups"/>
    <property type="evidence" value="ECO:0007669"/>
    <property type="project" value="InterPro"/>
</dbReference>
<dbReference type="InterPro" id="IPR016181">
    <property type="entry name" value="Acyl_CoA_acyltransferase"/>
</dbReference>
<dbReference type="STRING" id="645134.A0A0L0H7Y8"/>
<keyword evidence="2" id="KW-0863">Zinc-finger</keyword>
<dbReference type="Pfam" id="PF13508">
    <property type="entry name" value="Acetyltransf_7"/>
    <property type="match status" value="1"/>
</dbReference>
<evidence type="ECO:0000313" key="7">
    <source>
        <dbReference type="Proteomes" id="UP000053201"/>
    </source>
</evidence>
<reference evidence="6 7" key="1">
    <citation type="submission" date="2009-08" db="EMBL/GenBank/DDBJ databases">
        <title>The Genome Sequence of Spizellomyces punctatus strain DAOM BR117.</title>
        <authorList>
            <consortium name="The Broad Institute Genome Sequencing Platform"/>
            <person name="Russ C."/>
            <person name="Cuomo C."/>
            <person name="Shea T."/>
            <person name="Young S.K."/>
            <person name="Zeng Q."/>
            <person name="Koehrsen M."/>
            <person name="Haas B."/>
            <person name="Borodovsky M."/>
            <person name="Guigo R."/>
            <person name="Alvarado L."/>
            <person name="Berlin A."/>
            <person name="Bochicchio J."/>
            <person name="Borenstein D."/>
            <person name="Chapman S."/>
            <person name="Chen Z."/>
            <person name="Engels R."/>
            <person name="Freedman E."/>
            <person name="Gellesch M."/>
            <person name="Goldberg J."/>
            <person name="Griggs A."/>
            <person name="Gujja S."/>
            <person name="Heiman D."/>
            <person name="Hepburn T."/>
            <person name="Howarth C."/>
            <person name="Jen D."/>
            <person name="Larson L."/>
            <person name="Lewis B."/>
            <person name="Mehta T."/>
            <person name="Park D."/>
            <person name="Pearson M."/>
            <person name="Roberts A."/>
            <person name="Saif S."/>
            <person name="Shenoy N."/>
            <person name="Sisk P."/>
            <person name="Stolte C."/>
            <person name="Sykes S."/>
            <person name="Thomson T."/>
            <person name="Walk T."/>
            <person name="White J."/>
            <person name="Yandava C."/>
            <person name="Burger G."/>
            <person name="Gray M.W."/>
            <person name="Holland P.W.H."/>
            <person name="King N."/>
            <person name="Lang F.B.F."/>
            <person name="Roger A.J."/>
            <person name="Ruiz-Trillo I."/>
            <person name="Lander E."/>
            <person name="Nusbaum C."/>
        </authorList>
    </citation>
    <scope>NUCLEOTIDE SEQUENCE [LARGE SCALE GENOMIC DNA]</scope>
    <source>
        <strain evidence="6 7">DAOM BR117</strain>
    </source>
</reference>
<name>A0A0L0H7Y8_SPIPD</name>
<evidence type="ECO:0000256" key="3">
    <source>
        <dbReference type="ARBA" id="ARBA00022833"/>
    </source>
</evidence>
<protein>
    <recommendedName>
        <fullName evidence="5">N-acetyltransferase domain-containing protein</fullName>
    </recommendedName>
</protein>
<dbReference type="FunFam" id="3.40.630.30:FF:000013">
    <property type="entry name" value="cysteine-rich protein 2-binding protein-like"/>
    <property type="match status" value="1"/>
</dbReference>
<dbReference type="CDD" id="cd04301">
    <property type="entry name" value="NAT_SF"/>
    <property type="match status" value="1"/>
</dbReference>
<evidence type="ECO:0000259" key="5">
    <source>
        <dbReference type="PROSITE" id="PS51186"/>
    </source>
</evidence>
<sequence length="614" mass="69745">MPKSKTDTPTLTSLPYELQALTWLDDHSANKEGIYCYCGKNKGVVEAMLACSSCRQLFHSNCVKCLPKPLLAGDVFYTFTCSVCNNGTQLFTRSNMSWQVITHLTIYNLLKRTPEKEYVRWKEDICSFVEMYWEYFKPGKPKSPTWHNTVASVLSTAQGKVFKSGTETYGQPGFWTLQVNEPPPPIISKGTPVKSVLRKPTRKRKTPPADEVPIKLEPQPKKKKEGDVTPKQRSPKPEVPDTPTPPTIPQPKSHPPSPIPSSTSTPIPPRIQDLFESGSELSDVELSFDEKGEEDDENDTRVKVEDDGRVEQPQKPTRHPPPQLLTPSEEYHLLNRLIPKTPPLRRLHRKLSLRRLKRSLGLPLFDLDGVVSRGLRVGGFTVCPKWEVVNVRGMDTRRAIERFKAVTNVHTTSYTHSFLSRLYGDAFKSTTLVSRSPRTSPYTGHVLAPYIWRDRVSNPPWKSVLEMWSGEKGSIDYVYLEKGMLEQVNGVLCRMFWPDIDVSENLLYPDFSIVALYKRVVVGCAFMTPEGYISYIAVRPGWGSAGIGRFMLFHLIQVAGTRDVTLHVSANNKAMVLYQRLGFKPEEFIVGFYDKYLPAESKECKNAFFVRLRR</sequence>
<feature type="compositionally biased region" description="Basic residues" evidence="4">
    <location>
        <begin position="196"/>
        <end position="206"/>
    </location>
</feature>
<dbReference type="InterPro" id="IPR000182">
    <property type="entry name" value="GNAT_dom"/>
</dbReference>
<evidence type="ECO:0000256" key="4">
    <source>
        <dbReference type="SAM" id="MobiDB-lite"/>
    </source>
</evidence>
<feature type="compositionally biased region" description="Acidic residues" evidence="4">
    <location>
        <begin position="285"/>
        <end position="298"/>
    </location>
</feature>
<dbReference type="SUPFAM" id="SSF55729">
    <property type="entry name" value="Acyl-CoA N-acyltransferases (Nat)"/>
    <property type="match status" value="1"/>
</dbReference>
<accession>A0A0L0H7Y8</accession>
<evidence type="ECO:0000256" key="1">
    <source>
        <dbReference type="ARBA" id="ARBA00022723"/>
    </source>
</evidence>
<dbReference type="EMBL" id="KQ257464">
    <property type="protein sequence ID" value="KNC97342.1"/>
    <property type="molecule type" value="Genomic_DNA"/>
</dbReference>
<dbReference type="Gene3D" id="3.40.630.30">
    <property type="match status" value="1"/>
</dbReference>
<dbReference type="InterPro" id="IPR001965">
    <property type="entry name" value="Znf_PHD"/>
</dbReference>
<keyword evidence="3" id="KW-0862">Zinc</keyword>
<dbReference type="eggNOG" id="KOG3138">
    <property type="taxonomic scope" value="Eukaryota"/>
</dbReference>
<gene>
    <name evidence="6" type="ORF">SPPG_07270</name>
</gene>
<feature type="compositionally biased region" description="Basic and acidic residues" evidence="4">
    <location>
        <begin position="212"/>
        <end position="239"/>
    </location>
</feature>
<dbReference type="InterPro" id="IPR019786">
    <property type="entry name" value="Zinc_finger_PHD-type_CS"/>
</dbReference>
<dbReference type="GO" id="GO:0008270">
    <property type="term" value="F:zinc ion binding"/>
    <property type="evidence" value="ECO:0007669"/>
    <property type="project" value="UniProtKB-KW"/>
</dbReference>
<dbReference type="eggNOG" id="KOG4323">
    <property type="taxonomic scope" value="Eukaryota"/>
</dbReference>
<dbReference type="InterPro" id="IPR011011">
    <property type="entry name" value="Znf_FYVE_PHD"/>
</dbReference>
<dbReference type="AlphaFoldDB" id="A0A0L0H7Y8"/>
<dbReference type="SMART" id="SM00249">
    <property type="entry name" value="PHD"/>
    <property type="match status" value="1"/>
</dbReference>
<dbReference type="PROSITE" id="PS51186">
    <property type="entry name" value="GNAT"/>
    <property type="match status" value="1"/>
</dbReference>
<dbReference type="OMA" id="PRRNWPW"/>
<feature type="domain" description="N-acetyltransferase" evidence="5">
    <location>
        <begin position="475"/>
        <end position="600"/>
    </location>
</feature>
<keyword evidence="1" id="KW-0479">Metal-binding</keyword>
<feature type="compositionally biased region" description="Pro residues" evidence="4">
    <location>
        <begin position="240"/>
        <end position="259"/>
    </location>
</feature>
<dbReference type="Proteomes" id="UP000053201">
    <property type="component" value="Unassembled WGS sequence"/>
</dbReference>
<dbReference type="SUPFAM" id="SSF57903">
    <property type="entry name" value="FYVE/PHD zinc finger"/>
    <property type="match status" value="1"/>
</dbReference>
<dbReference type="OrthoDB" id="4080456at2759"/>
<proteinExistence type="predicted"/>
<feature type="region of interest" description="Disordered" evidence="4">
    <location>
        <begin position="285"/>
        <end position="326"/>
    </location>
</feature>
<dbReference type="GeneID" id="27690496"/>
<dbReference type="Gene3D" id="3.90.980.20">
    <property type="match status" value="1"/>
</dbReference>
<dbReference type="InParanoid" id="A0A0L0H7Y8"/>
<evidence type="ECO:0000313" key="6">
    <source>
        <dbReference type="EMBL" id="KNC97342.1"/>
    </source>
</evidence>
<organism evidence="6 7">
    <name type="scientific">Spizellomyces punctatus (strain DAOM BR117)</name>
    <dbReference type="NCBI Taxonomy" id="645134"/>
    <lineage>
        <taxon>Eukaryota</taxon>
        <taxon>Fungi</taxon>
        <taxon>Fungi incertae sedis</taxon>
        <taxon>Chytridiomycota</taxon>
        <taxon>Chytridiomycota incertae sedis</taxon>
        <taxon>Chytridiomycetes</taxon>
        <taxon>Spizellomycetales</taxon>
        <taxon>Spizellomycetaceae</taxon>
        <taxon>Spizellomyces</taxon>
    </lineage>
</organism>
<keyword evidence="7" id="KW-1185">Reference proteome</keyword>
<dbReference type="PROSITE" id="PS01359">
    <property type="entry name" value="ZF_PHD_1"/>
    <property type="match status" value="1"/>
</dbReference>
<feature type="compositionally biased region" description="Basic and acidic residues" evidence="4">
    <location>
        <begin position="299"/>
        <end position="312"/>
    </location>
</feature>
<feature type="region of interest" description="Disordered" evidence="4">
    <location>
        <begin position="175"/>
        <end position="273"/>
    </location>
</feature>
<dbReference type="RefSeq" id="XP_016605382.1">
    <property type="nucleotide sequence ID" value="XM_016755434.1"/>
</dbReference>
<dbReference type="VEuPathDB" id="FungiDB:SPPG_07270"/>